<evidence type="ECO:0000313" key="9">
    <source>
        <dbReference type="WBParaSite" id="Csp11.Scaffold630.g20323.t1"/>
    </source>
</evidence>
<dbReference type="Pfam" id="PF03125">
    <property type="entry name" value="Sre"/>
    <property type="match status" value="1"/>
</dbReference>
<evidence type="ECO:0000256" key="1">
    <source>
        <dbReference type="ARBA" id="ARBA00004141"/>
    </source>
</evidence>
<evidence type="ECO:0000256" key="6">
    <source>
        <dbReference type="SAM" id="MobiDB-lite"/>
    </source>
</evidence>
<keyword evidence="3 7" id="KW-0812">Transmembrane</keyword>
<accession>A0A1I7UXI2</accession>
<keyword evidence="4 7" id="KW-1133">Transmembrane helix</keyword>
<dbReference type="WBParaSite" id="Csp11.Scaffold630.g20323.t1">
    <property type="protein sequence ID" value="Csp11.Scaffold630.g20323.t1"/>
    <property type="gene ID" value="Csp11.Scaffold630.g20323"/>
</dbReference>
<evidence type="ECO:0000256" key="2">
    <source>
        <dbReference type="ARBA" id="ARBA00006803"/>
    </source>
</evidence>
<comment type="similarity">
    <text evidence="2">Belongs to the nematode receptor-like protein sre family.</text>
</comment>
<evidence type="ECO:0000256" key="4">
    <source>
        <dbReference type="ARBA" id="ARBA00022989"/>
    </source>
</evidence>
<evidence type="ECO:0000256" key="7">
    <source>
        <dbReference type="SAM" id="Phobius"/>
    </source>
</evidence>
<comment type="subcellular location">
    <subcellularLocation>
        <location evidence="1">Membrane</location>
        <topology evidence="1">Multi-pass membrane protein</topology>
    </subcellularLocation>
</comment>
<dbReference type="eggNOG" id="ENOG502SVJ1">
    <property type="taxonomic scope" value="Eukaryota"/>
</dbReference>
<reference evidence="9" key="1">
    <citation type="submission" date="2016-11" db="UniProtKB">
        <authorList>
            <consortium name="WormBaseParasite"/>
        </authorList>
    </citation>
    <scope>IDENTIFICATION</scope>
</reference>
<dbReference type="GO" id="GO:0016020">
    <property type="term" value="C:membrane"/>
    <property type="evidence" value="ECO:0007669"/>
    <property type="project" value="UniProtKB-SubCell"/>
</dbReference>
<dbReference type="Proteomes" id="UP000095282">
    <property type="component" value="Unplaced"/>
</dbReference>
<dbReference type="AlphaFoldDB" id="A0A1I7UXI2"/>
<keyword evidence="8" id="KW-1185">Reference proteome</keyword>
<dbReference type="GO" id="GO:0007606">
    <property type="term" value="P:sensory perception of chemical stimulus"/>
    <property type="evidence" value="ECO:0007669"/>
    <property type="project" value="InterPro"/>
</dbReference>
<protein>
    <submittedName>
        <fullName evidence="9">G_PROTEIN_RECEP_F1_2 domain-containing protein</fullName>
    </submittedName>
</protein>
<dbReference type="PANTHER" id="PTHR47518">
    <property type="entry name" value="SERPENTINE RECEPTOR CLASS EPSILON-13-RELATED"/>
    <property type="match status" value="1"/>
</dbReference>
<dbReference type="PANTHER" id="PTHR47518:SF9">
    <property type="entry name" value="SERPENTINE RECEPTOR, CLASS T"/>
    <property type="match status" value="1"/>
</dbReference>
<keyword evidence="5 7" id="KW-0472">Membrane</keyword>
<evidence type="ECO:0000256" key="5">
    <source>
        <dbReference type="ARBA" id="ARBA00023136"/>
    </source>
</evidence>
<feature type="region of interest" description="Disordered" evidence="6">
    <location>
        <begin position="139"/>
        <end position="163"/>
    </location>
</feature>
<evidence type="ECO:0000256" key="3">
    <source>
        <dbReference type="ARBA" id="ARBA00022692"/>
    </source>
</evidence>
<dbReference type="STRING" id="1561998.A0A1I7UXI2"/>
<evidence type="ECO:0000313" key="8">
    <source>
        <dbReference type="Proteomes" id="UP000095282"/>
    </source>
</evidence>
<dbReference type="InterPro" id="IPR052854">
    <property type="entry name" value="Serpentine_rcpt_epsilon"/>
</dbReference>
<organism evidence="8 9">
    <name type="scientific">Caenorhabditis tropicalis</name>
    <dbReference type="NCBI Taxonomy" id="1561998"/>
    <lineage>
        <taxon>Eukaryota</taxon>
        <taxon>Metazoa</taxon>
        <taxon>Ecdysozoa</taxon>
        <taxon>Nematoda</taxon>
        <taxon>Chromadorea</taxon>
        <taxon>Rhabditida</taxon>
        <taxon>Rhabditina</taxon>
        <taxon>Rhabditomorpha</taxon>
        <taxon>Rhabditoidea</taxon>
        <taxon>Rhabditidae</taxon>
        <taxon>Peloderinae</taxon>
        <taxon>Caenorhabditis</taxon>
    </lineage>
</organism>
<feature type="transmembrane region" description="Helical" evidence="7">
    <location>
        <begin position="30"/>
        <end position="53"/>
    </location>
</feature>
<proteinExistence type="inferred from homology"/>
<sequence length="163" mass="18709">MCFSIAFFASLCTSMLHVDEWTESQTIRNWVYIAFNFSCWSYGTIVPFFMLAYNPLWQKELKKLCRKFCCCLCSVNRIGSESSKKKKTTKVKDTFGRNCLVDDTEHTTIYFSQLNAEWNAPPEQEPKKKISVEKKRISVSATVQSAISPRSISNGSVSSRQEK</sequence>
<dbReference type="InterPro" id="IPR004151">
    <property type="entry name" value="7TM_GPCR_serpentine_rcpt_Sre"/>
</dbReference>
<name>A0A1I7UXI2_9PELO</name>